<dbReference type="Gene3D" id="1.25.40.340">
    <property type="match status" value="1"/>
</dbReference>
<dbReference type="PROSITE" id="PS51480">
    <property type="entry name" value="DHAL"/>
    <property type="match status" value="1"/>
</dbReference>
<dbReference type="Gene3D" id="3.40.50.10440">
    <property type="entry name" value="Dihydroxyacetone kinase, domain 1"/>
    <property type="match status" value="1"/>
</dbReference>
<proteinExistence type="predicted"/>
<dbReference type="PROSITE" id="PS51481">
    <property type="entry name" value="DHAK"/>
    <property type="match status" value="1"/>
</dbReference>
<feature type="domain" description="DhaK" evidence="7">
    <location>
        <begin position="6"/>
        <end position="327"/>
    </location>
</feature>
<comment type="caution">
    <text evidence="8">The sequence shown here is derived from an EMBL/GenBank/DDBJ whole genome shotgun (WGS) entry which is preliminary data.</text>
</comment>
<dbReference type="InterPro" id="IPR004006">
    <property type="entry name" value="DhaK_dom"/>
</dbReference>
<dbReference type="InterPro" id="IPR036117">
    <property type="entry name" value="DhaL_dom_sf"/>
</dbReference>
<dbReference type="SUPFAM" id="SSF82549">
    <property type="entry name" value="DAK1/DegV-like"/>
    <property type="match status" value="1"/>
</dbReference>
<keyword evidence="4" id="KW-0067">ATP-binding</keyword>
<keyword evidence="2" id="KW-0547">Nucleotide-binding</keyword>
<dbReference type="PANTHER" id="PTHR28629:SF4">
    <property type="entry name" value="TRIOKINASE_FMN CYCLASE"/>
    <property type="match status" value="1"/>
</dbReference>
<evidence type="ECO:0000256" key="5">
    <source>
        <dbReference type="SAM" id="MobiDB-lite"/>
    </source>
</evidence>
<feature type="compositionally biased region" description="Low complexity" evidence="5">
    <location>
        <begin position="340"/>
        <end position="361"/>
    </location>
</feature>
<evidence type="ECO:0000259" key="7">
    <source>
        <dbReference type="PROSITE" id="PS51481"/>
    </source>
</evidence>
<feature type="domain" description="DhaL" evidence="6">
    <location>
        <begin position="362"/>
        <end position="555"/>
    </location>
</feature>
<dbReference type="InterPro" id="IPR004007">
    <property type="entry name" value="DhaL_dom"/>
</dbReference>
<reference evidence="8 9" key="1">
    <citation type="submission" date="2020-09" db="EMBL/GenBank/DDBJ databases">
        <title>Biosynthesis of the nuclear factor of activated T cells inhibitor NFAT-133 and its congeners in Streptomyces pactum.</title>
        <authorList>
            <person name="Zhou W."/>
            <person name="Posri P."/>
            <person name="Abugrain M.E."/>
            <person name="Weisberg A.J."/>
            <person name="Chang J.H."/>
            <person name="Mahmud T."/>
        </authorList>
    </citation>
    <scope>NUCLEOTIDE SEQUENCE [LARGE SCALE GENOMIC DNA]</scope>
    <source>
        <strain evidence="8 9">ATCC 27456</strain>
    </source>
</reference>
<accession>A0ABS0NUA2</accession>
<keyword evidence="3 8" id="KW-0418">Kinase</keyword>
<feature type="region of interest" description="Disordered" evidence="5">
    <location>
        <begin position="336"/>
        <end position="361"/>
    </location>
</feature>
<evidence type="ECO:0000259" key="6">
    <source>
        <dbReference type="PROSITE" id="PS51480"/>
    </source>
</evidence>
<keyword evidence="9" id="KW-1185">Reference proteome</keyword>
<dbReference type="InterPro" id="IPR050861">
    <property type="entry name" value="Dihydroxyacetone_Kinase"/>
</dbReference>
<protein>
    <submittedName>
        <fullName evidence="8">Dihydroxyacetone kinase subunit DhaK</fullName>
    </submittedName>
</protein>
<dbReference type="PANTHER" id="PTHR28629">
    <property type="entry name" value="TRIOKINASE/FMN CYCLASE"/>
    <property type="match status" value="1"/>
</dbReference>
<sequence>MSYFLPETDPVLTAARGLALAHPGLIEVNSSPLYLRARAPHPDRTVGLVSGGGSGHEPLHTGLLGLGGLDAVCPGAIFASPHNRQIYEASVAAAGSGGVLHIVKNYTGDVINFQIAAERLRHDGIPVATVLVDDDLATDAADSATGRRGTAATTVVEKLLGAAADRGASLQELADLGARVVAASRSVAVAARAQTSPTTGSPAFTLGAGTLDYGVGIHGERGTRTIAHPPVDDLVRRMTDDLFDALPAGPDEVLVVVNGLGATTGLELHAIADLLHTQLLARGIRPRVMAVGTYTAALDMAGFSLTVTRLEPGWTELWAAPTRTPLDLPRRILTDDHAPHAPAAPSRPGATPEAATAAPGEAGGRAVLDAYARIVTQVRDNLTRLDQLVGDGDFGDNLAGGVRRAVELADTTGADGMTALAGAFLDDVGGTSGPLFGLLFQHLASAVPSGDGAPDRAALATATAEGLAAVQRVGGAVVGDCTLIDALVPAAEALAAAADTEAPLTEAAQAAVRGALATASLRPRRGRASYVGDHAIGVPDPGALAAALLYVALADVHEPATATRLPAPGYITLH</sequence>
<dbReference type="SUPFAM" id="SSF101473">
    <property type="entry name" value="DhaL-like"/>
    <property type="match status" value="1"/>
</dbReference>
<organism evidence="8 9">
    <name type="scientific">Streptomyces pactum</name>
    <dbReference type="NCBI Taxonomy" id="68249"/>
    <lineage>
        <taxon>Bacteria</taxon>
        <taxon>Bacillati</taxon>
        <taxon>Actinomycetota</taxon>
        <taxon>Actinomycetes</taxon>
        <taxon>Kitasatosporales</taxon>
        <taxon>Streptomycetaceae</taxon>
        <taxon>Streptomyces</taxon>
    </lineage>
</organism>
<gene>
    <name evidence="8" type="ORF">IHE55_29065</name>
</gene>
<dbReference type="Pfam" id="PF02733">
    <property type="entry name" value="Dak1"/>
    <property type="match status" value="1"/>
</dbReference>
<evidence type="ECO:0000256" key="2">
    <source>
        <dbReference type="ARBA" id="ARBA00022741"/>
    </source>
</evidence>
<keyword evidence="1" id="KW-0808">Transferase</keyword>
<evidence type="ECO:0000256" key="1">
    <source>
        <dbReference type="ARBA" id="ARBA00022679"/>
    </source>
</evidence>
<name>A0ABS0NUA2_9ACTN</name>
<evidence type="ECO:0000256" key="3">
    <source>
        <dbReference type="ARBA" id="ARBA00022777"/>
    </source>
</evidence>
<evidence type="ECO:0000313" key="8">
    <source>
        <dbReference type="EMBL" id="MBH5338614.1"/>
    </source>
</evidence>
<evidence type="ECO:0000256" key="4">
    <source>
        <dbReference type="ARBA" id="ARBA00022840"/>
    </source>
</evidence>
<dbReference type="GO" id="GO:0016301">
    <property type="term" value="F:kinase activity"/>
    <property type="evidence" value="ECO:0007669"/>
    <property type="project" value="UniProtKB-KW"/>
</dbReference>
<dbReference type="SMART" id="SM01120">
    <property type="entry name" value="Dak2"/>
    <property type="match status" value="1"/>
</dbReference>
<evidence type="ECO:0000313" key="9">
    <source>
        <dbReference type="Proteomes" id="UP000807371"/>
    </source>
</evidence>
<dbReference type="EMBL" id="JACYXC010000002">
    <property type="protein sequence ID" value="MBH5338614.1"/>
    <property type="molecule type" value="Genomic_DNA"/>
</dbReference>
<dbReference type="NCBIfam" id="NF011049">
    <property type="entry name" value="PRK14479.1"/>
    <property type="match status" value="1"/>
</dbReference>
<dbReference type="Pfam" id="PF02734">
    <property type="entry name" value="Dak2"/>
    <property type="match status" value="1"/>
</dbReference>
<dbReference type="Proteomes" id="UP000807371">
    <property type="component" value="Unassembled WGS sequence"/>
</dbReference>
<dbReference type="Gene3D" id="3.30.1180.20">
    <property type="entry name" value="Dihydroxyacetone kinase, domain 2"/>
    <property type="match status" value="1"/>
</dbReference>